<feature type="transmembrane region" description="Helical" evidence="6">
    <location>
        <begin position="281"/>
        <end position="303"/>
    </location>
</feature>
<sequence length="788" mass="87921">MLKNYLKATFRNLWKTRGYSFLNIFGLAVGITAASLIFLWVADEMTYDNLPGHENIYIVKSKQTFDGATNVFDAVPGLLGPAVKDEIPGIQYAARVAWASSSLFSVGDHGIYQSGHFAEPDLMQIFSLEFVEGDKATAMANPTDLVLTQSAAARIFGDEPALGKLVRVDNDKSYTVSGVVRDLPKNSTFQFDWLIPFEVYEQENQWIRQWRNNVLMTYIRLEPSANPVDVNGKLHDFAIRKSVNEQLNTHNLLYPMARWRLYNSFDRDGNEQEGRMKYVRLFSIIAWVVLLIACINFMNLATARSEKRAKEVGMRKVIGASRPSLMFQFLGESIVMALISTLLAVVLVYSSIGVFNNLVEKELAMDIFKPAHLIFLGGIVLACGLLSGIYPAWYLSSFNPISTLKGGKQKAGTAGFIRRGLVVLQYAASITLIICTVVIFQQVQYTKGRELGYERSHVLLTPLQGALVNHIEAIKEQLVATGVVENAGISESRLLNIGSNTWHMNWEGKDPGKQVMIANLRVDADFIPTLGMELVDGRNFRARMLGDSSSIVINEAFAKLISPDANVAGQTVYWDKTPYTIAGVVKDFVYNNVYTLPSPMFFRPFEVQPYGQLNIKIKAGTDLTEALPKIEDIIQTHNPGYPFDYHFFDDLFDAKFKSEMLIQKLAGVFAVLSIVISCLGLFGLAAFTAERRTKEMGIRKVLGASISSLVGLLNREFVMLVLVSCAVAFPFAWWMMSDWLSNYQYRTDLHWWVFALAGAGALVIALLTVSSQAIKAALMNPTKSLRDE</sequence>
<dbReference type="GO" id="GO:0005886">
    <property type="term" value="C:plasma membrane"/>
    <property type="evidence" value="ECO:0007669"/>
    <property type="project" value="UniProtKB-SubCell"/>
</dbReference>
<evidence type="ECO:0000256" key="6">
    <source>
        <dbReference type="SAM" id="Phobius"/>
    </source>
</evidence>
<feature type="transmembrane region" description="Helical" evidence="6">
    <location>
        <begin position="665"/>
        <end position="689"/>
    </location>
</feature>
<dbReference type="Pfam" id="PF12704">
    <property type="entry name" value="MacB_PCD"/>
    <property type="match status" value="2"/>
</dbReference>
<keyword evidence="2" id="KW-1003">Cell membrane</keyword>
<keyword evidence="3 6" id="KW-0812">Transmembrane</keyword>
<feature type="domain" description="ABC3 transporter permease C-terminal" evidence="7">
    <location>
        <begin position="284"/>
        <end position="400"/>
    </location>
</feature>
<dbReference type="RefSeq" id="WP_079718642.1">
    <property type="nucleotide sequence ID" value="NZ_FUYS01000017.1"/>
</dbReference>
<keyword evidence="10" id="KW-1185">Reference proteome</keyword>
<dbReference type="EMBL" id="FUYS01000017">
    <property type="protein sequence ID" value="SKB96266.1"/>
    <property type="molecule type" value="Genomic_DNA"/>
</dbReference>
<dbReference type="PANTHER" id="PTHR30572">
    <property type="entry name" value="MEMBRANE COMPONENT OF TRANSPORTER-RELATED"/>
    <property type="match status" value="1"/>
</dbReference>
<keyword evidence="5 6" id="KW-0472">Membrane</keyword>
<name>A0A1T5FJM2_9SPHI</name>
<dbReference type="Proteomes" id="UP000190541">
    <property type="component" value="Unassembled WGS sequence"/>
</dbReference>
<dbReference type="PANTHER" id="PTHR30572:SF18">
    <property type="entry name" value="ABC-TYPE MACROLIDE FAMILY EXPORT SYSTEM PERMEASE COMPONENT 2"/>
    <property type="match status" value="1"/>
</dbReference>
<feature type="transmembrane region" description="Helical" evidence="6">
    <location>
        <begin position="749"/>
        <end position="769"/>
    </location>
</feature>
<feature type="domain" description="MacB-like periplasmic core" evidence="8">
    <location>
        <begin position="494"/>
        <end position="632"/>
    </location>
</feature>
<feature type="transmembrane region" description="Helical" evidence="6">
    <location>
        <begin position="717"/>
        <end position="737"/>
    </location>
</feature>
<gene>
    <name evidence="9" type="ORF">SAMN05660226_04030</name>
</gene>
<evidence type="ECO:0000256" key="3">
    <source>
        <dbReference type="ARBA" id="ARBA00022692"/>
    </source>
</evidence>
<dbReference type="InterPro" id="IPR025857">
    <property type="entry name" value="MacB_PCD"/>
</dbReference>
<dbReference type="OrthoDB" id="1451596at2"/>
<evidence type="ECO:0000256" key="1">
    <source>
        <dbReference type="ARBA" id="ARBA00004651"/>
    </source>
</evidence>
<feature type="transmembrane region" description="Helical" evidence="6">
    <location>
        <begin position="21"/>
        <end position="42"/>
    </location>
</feature>
<evidence type="ECO:0000259" key="7">
    <source>
        <dbReference type="Pfam" id="PF02687"/>
    </source>
</evidence>
<evidence type="ECO:0000256" key="5">
    <source>
        <dbReference type="ARBA" id="ARBA00023136"/>
    </source>
</evidence>
<dbReference type="GO" id="GO:0022857">
    <property type="term" value="F:transmembrane transporter activity"/>
    <property type="evidence" value="ECO:0007669"/>
    <property type="project" value="TreeGrafter"/>
</dbReference>
<keyword evidence="4 6" id="KW-1133">Transmembrane helix</keyword>
<feature type="transmembrane region" description="Helical" evidence="6">
    <location>
        <begin position="416"/>
        <end position="440"/>
    </location>
</feature>
<organism evidence="9 10">
    <name type="scientific">Parapedobacter luteus</name>
    <dbReference type="NCBI Taxonomy" id="623280"/>
    <lineage>
        <taxon>Bacteria</taxon>
        <taxon>Pseudomonadati</taxon>
        <taxon>Bacteroidota</taxon>
        <taxon>Sphingobacteriia</taxon>
        <taxon>Sphingobacteriales</taxon>
        <taxon>Sphingobacteriaceae</taxon>
        <taxon>Parapedobacter</taxon>
    </lineage>
</organism>
<evidence type="ECO:0000313" key="9">
    <source>
        <dbReference type="EMBL" id="SKB96266.1"/>
    </source>
</evidence>
<dbReference type="InterPro" id="IPR003838">
    <property type="entry name" value="ABC3_permease_C"/>
</dbReference>
<comment type="subcellular location">
    <subcellularLocation>
        <location evidence="1">Cell membrane</location>
        <topology evidence="1">Multi-pass membrane protein</topology>
    </subcellularLocation>
</comment>
<evidence type="ECO:0000259" key="8">
    <source>
        <dbReference type="Pfam" id="PF12704"/>
    </source>
</evidence>
<feature type="transmembrane region" description="Helical" evidence="6">
    <location>
        <begin position="324"/>
        <end position="352"/>
    </location>
</feature>
<dbReference type="InterPro" id="IPR050250">
    <property type="entry name" value="Macrolide_Exporter_MacB"/>
</dbReference>
<reference evidence="9 10" key="1">
    <citation type="submission" date="2017-02" db="EMBL/GenBank/DDBJ databases">
        <authorList>
            <person name="Peterson S.W."/>
        </authorList>
    </citation>
    <scope>NUCLEOTIDE SEQUENCE [LARGE SCALE GENOMIC DNA]</scope>
    <source>
        <strain evidence="9 10">DSM 22899</strain>
    </source>
</reference>
<dbReference type="Pfam" id="PF02687">
    <property type="entry name" value="FtsX"/>
    <property type="match status" value="2"/>
</dbReference>
<evidence type="ECO:0000313" key="10">
    <source>
        <dbReference type="Proteomes" id="UP000190541"/>
    </source>
</evidence>
<dbReference type="AlphaFoldDB" id="A0A1T5FJM2"/>
<feature type="transmembrane region" description="Helical" evidence="6">
    <location>
        <begin position="372"/>
        <end position="395"/>
    </location>
</feature>
<evidence type="ECO:0000256" key="2">
    <source>
        <dbReference type="ARBA" id="ARBA00022475"/>
    </source>
</evidence>
<dbReference type="STRING" id="623280.SAMN05660226_04030"/>
<evidence type="ECO:0000256" key="4">
    <source>
        <dbReference type="ARBA" id="ARBA00022989"/>
    </source>
</evidence>
<accession>A0A1T5FJM2</accession>
<feature type="domain" description="MacB-like periplasmic core" evidence="8">
    <location>
        <begin position="20"/>
        <end position="234"/>
    </location>
</feature>
<proteinExistence type="predicted"/>
<protein>
    <submittedName>
        <fullName evidence="9">Duplicated orphan permease</fullName>
    </submittedName>
</protein>
<feature type="domain" description="ABC3 transporter permease C-terminal" evidence="7">
    <location>
        <begin position="668"/>
        <end position="781"/>
    </location>
</feature>